<feature type="binding site" evidence="4">
    <location>
        <position position="66"/>
    </location>
    <ligand>
        <name>substrate</name>
    </ligand>
</feature>
<dbReference type="GO" id="GO:0006107">
    <property type="term" value="P:oxaloacetate metabolic process"/>
    <property type="evidence" value="ECO:0007669"/>
    <property type="project" value="TreeGrafter"/>
</dbReference>
<evidence type="ECO:0000256" key="2">
    <source>
        <dbReference type="ARBA" id="ARBA00022723"/>
    </source>
</evidence>
<organism evidence="7">
    <name type="scientific">Leifsonia sp. NPDC080035</name>
    <dbReference type="NCBI Taxonomy" id="3143936"/>
    <lineage>
        <taxon>Bacteria</taxon>
        <taxon>Bacillati</taxon>
        <taxon>Actinomycetota</taxon>
        <taxon>Actinomycetes</taxon>
        <taxon>Micrococcales</taxon>
        <taxon>Microbacteriaceae</taxon>
        <taxon>Leifsonia</taxon>
    </lineage>
</organism>
<feature type="binding site" evidence="5">
    <location>
        <position position="115"/>
    </location>
    <ligand>
        <name>Mg(2+)</name>
        <dbReference type="ChEBI" id="CHEBI:18420"/>
    </ligand>
</feature>
<comment type="cofactor">
    <cofactor evidence="1">
        <name>Mg(2+)</name>
        <dbReference type="ChEBI" id="CHEBI:18420"/>
    </cofactor>
</comment>
<dbReference type="GO" id="GO:0000287">
    <property type="term" value="F:magnesium ion binding"/>
    <property type="evidence" value="ECO:0007669"/>
    <property type="project" value="TreeGrafter"/>
</dbReference>
<evidence type="ECO:0000256" key="4">
    <source>
        <dbReference type="PIRSR" id="PIRSR015582-1"/>
    </source>
</evidence>
<gene>
    <name evidence="7" type="ORF">AAME72_00720</name>
</gene>
<dbReference type="GO" id="GO:0016829">
    <property type="term" value="F:lyase activity"/>
    <property type="evidence" value="ECO:0007669"/>
    <property type="project" value="UniProtKB-KW"/>
</dbReference>
<evidence type="ECO:0000256" key="1">
    <source>
        <dbReference type="ARBA" id="ARBA00001946"/>
    </source>
</evidence>
<proteinExistence type="predicted"/>
<dbReference type="PANTHER" id="PTHR32308:SF10">
    <property type="entry name" value="CITRATE LYASE SUBUNIT BETA"/>
    <property type="match status" value="1"/>
</dbReference>
<protein>
    <submittedName>
        <fullName evidence="7">CoA ester lyase</fullName>
    </submittedName>
</protein>
<dbReference type="InterPro" id="IPR015813">
    <property type="entry name" value="Pyrv/PenolPyrv_kinase-like_dom"/>
</dbReference>
<reference evidence="7" key="1">
    <citation type="submission" date="2024-05" db="EMBL/GenBank/DDBJ databases">
        <title>The Natural Products Discovery Center: Release of the First 8490 Sequenced Strains for Exploring Actinobacteria Biosynthetic Diversity.</title>
        <authorList>
            <person name="Kalkreuter E."/>
            <person name="Kautsar S.A."/>
            <person name="Yang D."/>
            <person name="Bader C.D."/>
            <person name="Teijaro C.N."/>
            <person name="Fluegel L."/>
            <person name="Davis C.M."/>
            <person name="Simpson J.R."/>
            <person name="Lauterbach L."/>
            <person name="Steele A.D."/>
            <person name="Gui C."/>
            <person name="Meng S."/>
            <person name="Li G."/>
            <person name="Viehrig K."/>
            <person name="Ye F."/>
            <person name="Su P."/>
            <person name="Kiefer A.F."/>
            <person name="Nichols A."/>
            <person name="Cepeda A.J."/>
            <person name="Yan W."/>
            <person name="Fan B."/>
            <person name="Jiang Y."/>
            <person name="Adhikari A."/>
            <person name="Zheng C.-J."/>
            <person name="Schuster L."/>
            <person name="Cowan T.M."/>
            <person name="Smanski M.J."/>
            <person name="Chevrette M.G."/>
            <person name="de Carvalho L.P.S."/>
            <person name="Shen B."/>
        </authorList>
    </citation>
    <scope>NUCLEOTIDE SEQUENCE</scope>
    <source>
        <strain evidence="7">NPDC080035</strain>
    </source>
</reference>
<feature type="binding site" evidence="4">
    <location>
        <position position="115"/>
    </location>
    <ligand>
        <name>substrate</name>
    </ligand>
</feature>
<keyword evidence="7" id="KW-0456">Lyase</keyword>
<keyword evidence="2 5" id="KW-0479">Metal-binding</keyword>
<dbReference type="SUPFAM" id="SSF51621">
    <property type="entry name" value="Phosphoenolpyruvate/pyruvate domain"/>
    <property type="match status" value="1"/>
</dbReference>
<dbReference type="InterPro" id="IPR040442">
    <property type="entry name" value="Pyrv_kinase-like_dom_sf"/>
</dbReference>
<dbReference type="InterPro" id="IPR011206">
    <property type="entry name" value="Citrate_lyase_beta/mcl1/mcl2"/>
</dbReference>
<dbReference type="RefSeq" id="WP_348788346.1">
    <property type="nucleotide sequence ID" value="NZ_CP157390.1"/>
</dbReference>
<dbReference type="Pfam" id="PF03328">
    <property type="entry name" value="HpcH_HpaI"/>
    <property type="match status" value="1"/>
</dbReference>
<accession>A0AAU7GDR0</accession>
<name>A0AAU7GDR0_9MICO</name>
<dbReference type="Gene3D" id="3.20.20.60">
    <property type="entry name" value="Phosphoenolpyruvate-binding domains"/>
    <property type="match status" value="1"/>
</dbReference>
<evidence type="ECO:0000256" key="3">
    <source>
        <dbReference type="ARBA" id="ARBA00022842"/>
    </source>
</evidence>
<dbReference type="PANTHER" id="PTHR32308">
    <property type="entry name" value="LYASE BETA SUBUNIT, PUTATIVE (AFU_ORTHOLOGUE AFUA_4G13030)-RELATED"/>
    <property type="match status" value="1"/>
</dbReference>
<dbReference type="EMBL" id="CP157390">
    <property type="protein sequence ID" value="XBM48395.1"/>
    <property type="molecule type" value="Genomic_DNA"/>
</dbReference>
<sequence length="262" mass="27607">MTAITALYVPGDRPDRFEKAVAAAPDIVILDLEDAVAPAAKDAALAAVTQWLTARDAASGPRIQVRVNRGAEHELDALVATGVSLGLRLPKVESTHELDRVAALAPGVPLTALVESALGLERAFELASHPAVVALGAGESDLAAELGTREDAVLDHIRMRLLVAARAAGLPAPMLAAYPGIRDLDGLRTDTERGRRLGWHGRSAIHPAQLPVIREVFRPRDEEVAWAHAVLDALATDGVATLPDGQMVDAAMAARARGILEE</sequence>
<evidence type="ECO:0000256" key="5">
    <source>
        <dbReference type="PIRSR" id="PIRSR015582-2"/>
    </source>
</evidence>
<evidence type="ECO:0000313" key="7">
    <source>
        <dbReference type="EMBL" id="XBM48395.1"/>
    </source>
</evidence>
<dbReference type="AlphaFoldDB" id="A0AAU7GDR0"/>
<evidence type="ECO:0000259" key="6">
    <source>
        <dbReference type="Pfam" id="PF03328"/>
    </source>
</evidence>
<dbReference type="InterPro" id="IPR005000">
    <property type="entry name" value="Aldolase/citrate-lyase_domain"/>
</dbReference>
<feature type="binding site" evidence="5">
    <location>
        <position position="141"/>
    </location>
    <ligand>
        <name>Mg(2+)</name>
        <dbReference type="ChEBI" id="CHEBI:18420"/>
    </ligand>
</feature>
<feature type="domain" description="HpcH/HpaI aldolase/citrate lyase" evidence="6">
    <location>
        <begin position="6"/>
        <end position="207"/>
    </location>
</feature>
<keyword evidence="3 5" id="KW-0460">Magnesium</keyword>
<dbReference type="PIRSF" id="PIRSF015582">
    <property type="entry name" value="Cit_lyase_B"/>
    <property type="match status" value="1"/>
</dbReference>